<organism evidence="1">
    <name type="scientific">Sesamum radiatum</name>
    <name type="common">Black benniseed</name>
    <dbReference type="NCBI Taxonomy" id="300843"/>
    <lineage>
        <taxon>Eukaryota</taxon>
        <taxon>Viridiplantae</taxon>
        <taxon>Streptophyta</taxon>
        <taxon>Embryophyta</taxon>
        <taxon>Tracheophyta</taxon>
        <taxon>Spermatophyta</taxon>
        <taxon>Magnoliopsida</taxon>
        <taxon>eudicotyledons</taxon>
        <taxon>Gunneridae</taxon>
        <taxon>Pentapetalae</taxon>
        <taxon>asterids</taxon>
        <taxon>lamiids</taxon>
        <taxon>Lamiales</taxon>
        <taxon>Pedaliaceae</taxon>
        <taxon>Sesamum</taxon>
    </lineage>
</organism>
<dbReference type="PANTHER" id="PTHR34222:SF99">
    <property type="entry name" value="PROTEIN, PUTATIVE-RELATED"/>
    <property type="match status" value="1"/>
</dbReference>
<dbReference type="AlphaFoldDB" id="A0AAW2UCK1"/>
<gene>
    <name evidence="1" type="ORF">Sradi_1639900</name>
</gene>
<reference evidence="1" key="2">
    <citation type="journal article" date="2024" name="Plant">
        <title>Genomic evolution and insights into agronomic trait innovations of Sesamum species.</title>
        <authorList>
            <person name="Miao H."/>
            <person name="Wang L."/>
            <person name="Qu L."/>
            <person name="Liu H."/>
            <person name="Sun Y."/>
            <person name="Le M."/>
            <person name="Wang Q."/>
            <person name="Wei S."/>
            <person name="Zheng Y."/>
            <person name="Lin W."/>
            <person name="Duan Y."/>
            <person name="Cao H."/>
            <person name="Xiong S."/>
            <person name="Wang X."/>
            <person name="Wei L."/>
            <person name="Li C."/>
            <person name="Ma Q."/>
            <person name="Ju M."/>
            <person name="Zhao R."/>
            <person name="Li G."/>
            <person name="Mu C."/>
            <person name="Tian Q."/>
            <person name="Mei H."/>
            <person name="Zhang T."/>
            <person name="Gao T."/>
            <person name="Zhang H."/>
        </authorList>
    </citation>
    <scope>NUCLEOTIDE SEQUENCE</scope>
    <source>
        <strain evidence="1">G02</strain>
    </source>
</reference>
<evidence type="ECO:0000313" key="1">
    <source>
        <dbReference type="EMBL" id="KAL0414382.1"/>
    </source>
</evidence>
<reference evidence="1" key="1">
    <citation type="submission" date="2020-06" db="EMBL/GenBank/DDBJ databases">
        <authorList>
            <person name="Li T."/>
            <person name="Hu X."/>
            <person name="Zhang T."/>
            <person name="Song X."/>
            <person name="Zhang H."/>
            <person name="Dai N."/>
            <person name="Sheng W."/>
            <person name="Hou X."/>
            <person name="Wei L."/>
        </authorList>
    </citation>
    <scope>NUCLEOTIDE SEQUENCE</scope>
    <source>
        <strain evidence="1">G02</strain>
        <tissue evidence="1">Leaf</tissue>
    </source>
</reference>
<dbReference type="EMBL" id="JACGWJ010000006">
    <property type="protein sequence ID" value="KAL0414382.1"/>
    <property type="molecule type" value="Genomic_DNA"/>
</dbReference>
<comment type="caution">
    <text evidence="1">The sequence shown here is derived from an EMBL/GenBank/DDBJ whole genome shotgun (WGS) entry which is preliminary data.</text>
</comment>
<proteinExistence type="predicted"/>
<dbReference type="PANTHER" id="PTHR34222">
    <property type="entry name" value="GAG_PRE-INTEGRS DOMAIN-CONTAINING PROTEIN"/>
    <property type="match status" value="1"/>
</dbReference>
<sequence length="118" mass="13804">MDPVPSINRAYSMVQSVEKQKKVHLEIADTTENTALHVKGGQRFDKKRYNVDKRTQYCTHCERAGHNKDSCFKLHGTPDWYKELVDKKKRDAGELEDSLWMQPLKIYSLILKRNCCMS</sequence>
<accession>A0AAW2UCK1</accession>
<protein>
    <submittedName>
        <fullName evidence="1">Uncharacterized protein</fullName>
    </submittedName>
</protein>
<name>A0AAW2UCK1_SESRA</name>